<reference evidence="2 3" key="1">
    <citation type="journal article" date="2015" name="Genome Biol. Evol.">
        <title>Comparative Genomics of a Bacterivorous Green Alga Reveals Evolutionary Causalities and Consequences of Phago-Mixotrophic Mode of Nutrition.</title>
        <authorList>
            <person name="Burns J.A."/>
            <person name="Paasch A."/>
            <person name="Narechania A."/>
            <person name="Kim E."/>
        </authorList>
    </citation>
    <scope>NUCLEOTIDE SEQUENCE [LARGE SCALE GENOMIC DNA]</scope>
    <source>
        <strain evidence="2 3">PLY_AMNH</strain>
    </source>
</reference>
<evidence type="ECO:0000313" key="3">
    <source>
        <dbReference type="Proteomes" id="UP001190700"/>
    </source>
</evidence>
<evidence type="ECO:0000313" key="2">
    <source>
        <dbReference type="EMBL" id="KAK3246297.1"/>
    </source>
</evidence>
<dbReference type="AlphaFoldDB" id="A0AAE0C2U4"/>
<comment type="caution">
    <text evidence="2">The sequence shown here is derived from an EMBL/GenBank/DDBJ whole genome shotgun (WGS) entry which is preliminary data.</text>
</comment>
<keyword evidence="3" id="KW-1185">Reference proteome</keyword>
<dbReference type="EMBL" id="LGRX02029972">
    <property type="protein sequence ID" value="KAK3246297.1"/>
    <property type="molecule type" value="Genomic_DNA"/>
</dbReference>
<feature type="compositionally biased region" description="Basic and acidic residues" evidence="1">
    <location>
        <begin position="25"/>
        <end position="34"/>
    </location>
</feature>
<gene>
    <name evidence="2" type="ORF">CYMTET_44160</name>
</gene>
<proteinExistence type="predicted"/>
<feature type="region of interest" description="Disordered" evidence="1">
    <location>
        <begin position="1"/>
        <end position="47"/>
    </location>
</feature>
<name>A0AAE0C2U4_9CHLO</name>
<organism evidence="2 3">
    <name type="scientific">Cymbomonas tetramitiformis</name>
    <dbReference type="NCBI Taxonomy" id="36881"/>
    <lineage>
        <taxon>Eukaryota</taxon>
        <taxon>Viridiplantae</taxon>
        <taxon>Chlorophyta</taxon>
        <taxon>Pyramimonadophyceae</taxon>
        <taxon>Pyramimonadales</taxon>
        <taxon>Pyramimonadaceae</taxon>
        <taxon>Cymbomonas</taxon>
    </lineage>
</organism>
<protein>
    <submittedName>
        <fullName evidence="2">Uncharacterized protein</fullName>
    </submittedName>
</protein>
<accession>A0AAE0C2U4</accession>
<evidence type="ECO:0000256" key="1">
    <source>
        <dbReference type="SAM" id="MobiDB-lite"/>
    </source>
</evidence>
<sequence length="301" mass="33982">MHGKYGAALRREEGGRKVMHSPVLVREDGNEQTKPRGNMEQFGGRKLGLGRDAQEVNESIPLEARGQVIGDAHFLTAHDDQLGEIGVIQERSEHPWDSSAKPRAQKALPSNDELLWDDATQAWISLQSTQTKGSVAELSKREREEAKNAAVIAAKGVEAGWWDRLAVRDRIFPGQLSVADLQRELVVKDPSRFARVGSERGARRNETLRRQEEQRHATFVQQVYANAVEHGMQDVDANFTHSLVDKAIRDGHANTDARSRDTQPIFEVIPRESRRKYRERAHEFEASLHHRGHASQQEANM</sequence>
<dbReference type="Proteomes" id="UP001190700">
    <property type="component" value="Unassembled WGS sequence"/>
</dbReference>